<evidence type="ECO:0008006" key="3">
    <source>
        <dbReference type="Google" id="ProtNLM"/>
    </source>
</evidence>
<reference evidence="2" key="1">
    <citation type="submission" date="2011-03" db="EMBL/GenBank/DDBJ databases">
        <title>Draft genome sequence of Brevundimonas diminuta.</title>
        <authorList>
            <person name="Brown P.J.B."/>
            <person name="Buechlein A."/>
            <person name="Hemmerich C."/>
            <person name="Brun Y.V."/>
        </authorList>
    </citation>
    <scope>NUCLEOTIDE SEQUENCE [LARGE SCALE GENOMIC DNA]</scope>
    <source>
        <strain evidence="2">C19</strain>
    </source>
</reference>
<keyword evidence="2" id="KW-1185">Reference proteome</keyword>
<evidence type="ECO:0000313" key="1">
    <source>
        <dbReference type="EMBL" id="EGF90715.1"/>
    </source>
</evidence>
<gene>
    <name evidence="1" type="ORF">ABI_37470</name>
</gene>
<evidence type="ECO:0000313" key="2">
    <source>
        <dbReference type="Proteomes" id="UP000006512"/>
    </source>
</evidence>
<organism evidence="1 2">
    <name type="scientific">Asticcacaulis biprosthecium C19</name>
    <dbReference type="NCBI Taxonomy" id="715226"/>
    <lineage>
        <taxon>Bacteria</taxon>
        <taxon>Pseudomonadati</taxon>
        <taxon>Pseudomonadota</taxon>
        <taxon>Alphaproteobacteria</taxon>
        <taxon>Caulobacterales</taxon>
        <taxon>Caulobacteraceae</taxon>
        <taxon>Asticcacaulis</taxon>
    </lineage>
</organism>
<protein>
    <recommendedName>
        <fullName evidence="3">STAS/SEC14 domain-containing protein</fullName>
    </recommendedName>
</protein>
<sequence length="131" mass="15042">MPKRSRISLNIDAANRILFVRLHSLCDDHNTPDLIDSLSQVDESWSYDALFDFRRYEADLSGDYLSFLTQKWTALTEGRDRDRRMALVSPCPVLNLQLREMRSAMPDRGIAVFESFDEGLDWLKADTALAA</sequence>
<dbReference type="AlphaFoldDB" id="F4QR78"/>
<dbReference type="RefSeq" id="WP_006274529.1">
    <property type="nucleotide sequence ID" value="NZ_GL883079.1"/>
</dbReference>
<dbReference type="STRING" id="715226.ABI_37470"/>
<dbReference type="HOGENOM" id="CLU_152377_0_0_5"/>
<name>F4QR78_9CAUL</name>
<proteinExistence type="predicted"/>
<accession>F4QR78</accession>
<dbReference type="EMBL" id="GL883079">
    <property type="protein sequence ID" value="EGF90715.1"/>
    <property type="molecule type" value="Genomic_DNA"/>
</dbReference>
<dbReference type="OrthoDB" id="7172619at2"/>
<dbReference type="Proteomes" id="UP000006512">
    <property type="component" value="Unassembled WGS sequence"/>
</dbReference>